<gene>
    <name evidence="1" type="ORF">ACFQ21_03975</name>
</gene>
<sequence length="56" mass="6577">MKPDPKALKASLLRRELELQRLIRQMKFDQLHNSPVYKNLEKELSSVKAQLILTES</sequence>
<reference evidence="2" key="1">
    <citation type="journal article" date="2019" name="Int. J. Syst. Evol. Microbiol.">
        <title>The Global Catalogue of Microorganisms (GCM) 10K type strain sequencing project: providing services to taxonomists for standard genome sequencing and annotation.</title>
        <authorList>
            <consortium name="The Broad Institute Genomics Platform"/>
            <consortium name="The Broad Institute Genome Sequencing Center for Infectious Disease"/>
            <person name="Wu L."/>
            <person name="Ma J."/>
        </authorList>
    </citation>
    <scope>NUCLEOTIDE SEQUENCE [LARGE SCALE GENOMIC DNA]</scope>
    <source>
        <strain evidence="2">CCUG 58938</strain>
    </source>
</reference>
<accession>A0ABW3JZ62</accession>
<evidence type="ECO:0008006" key="3">
    <source>
        <dbReference type="Google" id="ProtNLM"/>
    </source>
</evidence>
<dbReference type="RefSeq" id="WP_377575157.1">
    <property type="nucleotide sequence ID" value="NZ_JBHTKA010000001.1"/>
</dbReference>
<name>A0ABW3JZ62_9BACT</name>
<keyword evidence="2" id="KW-1185">Reference proteome</keyword>
<protein>
    <recommendedName>
        <fullName evidence="3">50S ribosomal protein L29</fullName>
    </recommendedName>
</protein>
<proteinExistence type="predicted"/>
<evidence type="ECO:0000313" key="1">
    <source>
        <dbReference type="EMBL" id="MFD0998445.1"/>
    </source>
</evidence>
<dbReference type="EMBL" id="JBHTKA010000001">
    <property type="protein sequence ID" value="MFD0998445.1"/>
    <property type="molecule type" value="Genomic_DNA"/>
</dbReference>
<organism evidence="1 2">
    <name type="scientific">Ohtaekwangia kribbensis</name>
    <dbReference type="NCBI Taxonomy" id="688913"/>
    <lineage>
        <taxon>Bacteria</taxon>
        <taxon>Pseudomonadati</taxon>
        <taxon>Bacteroidota</taxon>
        <taxon>Cytophagia</taxon>
        <taxon>Cytophagales</taxon>
        <taxon>Fulvivirgaceae</taxon>
        <taxon>Ohtaekwangia</taxon>
    </lineage>
</organism>
<dbReference type="Proteomes" id="UP001597112">
    <property type="component" value="Unassembled WGS sequence"/>
</dbReference>
<evidence type="ECO:0000313" key="2">
    <source>
        <dbReference type="Proteomes" id="UP001597112"/>
    </source>
</evidence>
<comment type="caution">
    <text evidence="1">The sequence shown here is derived from an EMBL/GenBank/DDBJ whole genome shotgun (WGS) entry which is preliminary data.</text>
</comment>